<feature type="transmembrane region" description="Helical" evidence="8">
    <location>
        <begin position="187"/>
        <end position="211"/>
    </location>
</feature>
<evidence type="ECO:0000313" key="10">
    <source>
        <dbReference type="Proteomes" id="UP001235840"/>
    </source>
</evidence>
<dbReference type="NCBIfam" id="TIGR00912">
    <property type="entry name" value="2A0309"/>
    <property type="match status" value="1"/>
</dbReference>
<proteinExistence type="inferred from homology"/>
<dbReference type="PANTHER" id="PTHR34975">
    <property type="entry name" value="SPORE GERMINATION PROTEIN A2"/>
    <property type="match status" value="1"/>
</dbReference>
<reference evidence="9 10" key="1">
    <citation type="submission" date="2023-07" db="EMBL/GenBank/DDBJ databases">
        <title>Genomic Encyclopedia of Type Strains, Phase IV (KMG-IV): sequencing the most valuable type-strain genomes for metagenomic binning, comparative biology and taxonomic classification.</title>
        <authorList>
            <person name="Goeker M."/>
        </authorList>
    </citation>
    <scope>NUCLEOTIDE SEQUENCE [LARGE SCALE GENOMIC DNA]</scope>
    <source>
        <strain evidence="9 10">DSM 12751</strain>
    </source>
</reference>
<sequence>MFSDETYRISPLELCITLIGMVLGVGVLTLPKVLAQALGTPDGWISVLISSLLAMLIILLFVRLAQHFPQKNILQILEYAPYGKLLSMTFGILFVLYFLGVIAFEGRVLATVVKIYLLVETPTEIILALVFLTVAYATSKGLQGLIHLNLLFVPICTLVLFGIVLLNMKDFSLGELLPIMPNGVTPILLGLKESSVSFLGLEIIFFLAAYMRANRLKAAPLNVSLSFLALLYLIVTLLCFSVFSVEATKIIVFPTVELAKEVEIAGGIFERLESLLITVWIITIFSTVALSTWLTYTILQKQFFKKSKRIWLIAFVSAITYFLSFLPQSITQAFILGERISFLGICLICFGLAAGYMALWRNKSLTH</sequence>
<dbReference type="Proteomes" id="UP001235840">
    <property type="component" value="Unassembled WGS sequence"/>
</dbReference>
<keyword evidence="7 8" id="KW-0472">Membrane</keyword>
<keyword evidence="4" id="KW-0309">Germination</keyword>
<evidence type="ECO:0000256" key="4">
    <source>
        <dbReference type="ARBA" id="ARBA00022544"/>
    </source>
</evidence>
<keyword evidence="10" id="KW-1185">Reference proteome</keyword>
<keyword evidence="5 8" id="KW-0812">Transmembrane</keyword>
<dbReference type="InterPro" id="IPR004761">
    <property type="entry name" value="Spore_GerAB"/>
</dbReference>
<evidence type="ECO:0000256" key="6">
    <source>
        <dbReference type="ARBA" id="ARBA00022989"/>
    </source>
</evidence>
<dbReference type="RefSeq" id="WP_307397883.1">
    <property type="nucleotide sequence ID" value="NZ_BAAADK010000004.1"/>
</dbReference>
<feature type="transmembrane region" description="Helical" evidence="8">
    <location>
        <begin position="43"/>
        <end position="64"/>
    </location>
</feature>
<dbReference type="PANTHER" id="PTHR34975:SF2">
    <property type="entry name" value="SPORE GERMINATION PROTEIN A2"/>
    <property type="match status" value="1"/>
</dbReference>
<feature type="transmembrane region" description="Helical" evidence="8">
    <location>
        <begin position="310"/>
        <end position="328"/>
    </location>
</feature>
<gene>
    <name evidence="9" type="ORF">J2S11_004226</name>
</gene>
<evidence type="ECO:0000256" key="5">
    <source>
        <dbReference type="ARBA" id="ARBA00022692"/>
    </source>
</evidence>
<feature type="transmembrane region" description="Helical" evidence="8">
    <location>
        <begin position="340"/>
        <end position="359"/>
    </location>
</feature>
<feature type="transmembrane region" description="Helical" evidence="8">
    <location>
        <begin position="12"/>
        <end position="31"/>
    </location>
</feature>
<evidence type="ECO:0000313" key="9">
    <source>
        <dbReference type="EMBL" id="MDQ0168273.1"/>
    </source>
</evidence>
<keyword evidence="3" id="KW-0813">Transport</keyword>
<name>A0ABT9W4U7_9BACI</name>
<comment type="subcellular location">
    <subcellularLocation>
        <location evidence="1">Membrane</location>
        <topology evidence="1">Multi-pass membrane protein</topology>
    </subcellularLocation>
</comment>
<feature type="transmembrane region" description="Helical" evidence="8">
    <location>
        <begin position="85"/>
        <end position="103"/>
    </location>
</feature>
<feature type="transmembrane region" description="Helical" evidence="8">
    <location>
        <begin position="115"/>
        <end position="136"/>
    </location>
</feature>
<evidence type="ECO:0000256" key="8">
    <source>
        <dbReference type="SAM" id="Phobius"/>
    </source>
</evidence>
<feature type="transmembrane region" description="Helical" evidence="8">
    <location>
        <begin position="277"/>
        <end position="298"/>
    </location>
</feature>
<evidence type="ECO:0000256" key="3">
    <source>
        <dbReference type="ARBA" id="ARBA00022448"/>
    </source>
</evidence>
<keyword evidence="6 8" id="KW-1133">Transmembrane helix</keyword>
<feature type="transmembrane region" description="Helical" evidence="8">
    <location>
        <begin position="148"/>
        <end position="167"/>
    </location>
</feature>
<dbReference type="Pfam" id="PF03845">
    <property type="entry name" value="Spore_permease"/>
    <property type="match status" value="1"/>
</dbReference>
<dbReference type="EMBL" id="JAUSTY010000026">
    <property type="protein sequence ID" value="MDQ0168273.1"/>
    <property type="molecule type" value="Genomic_DNA"/>
</dbReference>
<feature type="transmembrane region" description="Helical" evidence="8">
    <location>
        <begin position="223"/>
        <end position="243"/>
    </location>
</feature>
<evidence type="ECO:0000256" key="2">
    <source>
        <dbReference type="ARBA" id="ARBA00007998"/>
    </source>
</evidence>
<organism evidence="9 10">
    <name type="scientific">Caldalkalibacillus horti</name>
    <dbReference type="NCBI Taxonomy" id="77523"/>
    <lineage>
        <taxon>Bacteria</taxon>
        <taxon>Bacillati</taxon>
        <taxon>Bacillota</taxon>
        <taxon>Bacilli</taxon>
        <taxon>Bacillales</taxon>
        <taxon>Bacillaceae</taxon>
        <taxon>Caldalkalibacillus</taxon>
    </lineage>
</organism>
<comment type="similarity">
    <text evidence="2">Belongs to the amino acid-polyamine-organocation (APC) superfamily. Spore germination protein (SGP) (TC 2.A.3.9) family.</text>
</comment>
<evidence type="ECO:0000256" key="7">
    <source>
        <dbReference type="ARBA" id="ARBA00023136"/>
    </source>
</evidence>
<comment type="caution">
    <text evidence="9">The sequence shown here is derived from an EMBL/GenBank/DDBJ whole genome shotgun (WGS) entry which is preliminary data.</text>
</comment>
<accession>A0ABT9W4U7</accession>
<evidence type="ECO:0000256" key="1">
    <source>
        <dbReference type="ARBA" id="ARBA00004141"/>
    </source>
</evidence>
<protein>
    <submittedName>
        <fullName evidence="9">Spore germination protein</fullName>
    </submittedName>
</protein>